<name>A0A9P8NUR2_9ASCO</name>
<evidence type="ECO:0008006" key="7">
    <source>
        <dbReference type="Google" id="ProtNLM"/>
    </source>
</evidence>
<comment type="caution">
    <text evidence="5">The sequence shown here is derived from an EMBL/GenBank/DDBJ whole genome shotgun (WGS) entry which is preliminary data.</text>
</comment>
<evidence type="ECO:0000313" key="6">
    <source>
        <dbReference type="Proteomes" id="UP000788993"/>
    </source>
</evidence>
<dbReference type="EMBL" id="JAEUBD010001504">
    <property type="protein sequence ID" value="KAH3659562.1"/>
    <property type="molecule type" value="Genomic_DNA"/>
</dbReference>
<protein>
    <recommendedName>
        <fullName evidence="7">Ribosome biogenesis regulatory protein</fullName>
    </recommendedName>
</protein>
<evidence type="ECO:0000313" key="5">
    <source>
        <dbReference type="EMBL" id="KAH3659562.1"/>
    </source>
</evidence>
<gene>
    <name evidence="5" type="ORF">OGATHE_005607</name>
</gene>
<dbReference type="AlphaFoldDB" id="A0A9P8NUR2"/>
<evidence type="ECO:0000256" key="1">
    <source>
        <dbReference type="ARBA" id="ARBA00004123"/>
    </source>
</evidence>
<evidence type="ECO:0000256" key="4">
    <source>
        <dbReference type="ARBA" id="ARBA00023242"/>
    </source>
</evidence>
<keyword evidence="3" id="KW-0690">Ribosome biogenesis</keyword>
<dbReference type="GO" id="GO:0042254">
    <property type="term" value="P:ribosome biogenesis"/>
    <property type="evidence" value="ECO:0007669"/>
    <property type="project" value="UniProtKB-KW"/>
</dbReference>
<dbReference type="Pfam" id="PF04939">
    <property type="entry name" value="RRS1"/>
    <property type="match status" value="1"/>
</dbReference>
<dbReference type="InterPro" id="IPR007023">
    <property type="entry name" value="Ribosom_reg"/>
</dbReference>
<dbReference type="Proteomes" id="UP000788993">
    <property type="component" value="Unassembled WGS sequence"/>
</dbReference>
<evidence type="ECO:0000256" key="3">
    <source>
        <dbReference type="ARBA" id="ARBA00022517"/>
    </source>
</evidence>
<organism evidence="5 6">
    <name type="scientific">Ogataea polymorpha</name>
    <dbReference type="NCBI Taxonomy" id="460523"/>
    <lineage>
        <taxon>Eukaryota</taxon>
        <taxon>Fungi</taxon>
        <taxon>Dikarya</taxon>
        <taxon>Ascomycota</taxon>
        <taxon>Saccharomycotina</taxon>
        <taxon>Pichiomycetes</taxon>
        <taxon>Pichiales</taxon>
        <taxon>Pichiaceae</taxon>
        <taxon>Ogataea</taxon>
    </lineage>
</organism>
<keyword evidence="6" id="KW-1185">Reference proteome</keyword>
<accession>A0A9P8NUR2</accession>
<reference evidence="5" key="1">
    <citation type="journal article" date="2021" name="Open Biol.">
        <title>Shared evolutionary footprints suggest mitochondrial oxidative damage underlies multiple complex I losses in fungi.</title>
        <authorList>
            <person name="Schikora-Tamarit M.A."/>
            <person name="Marcet-Houben M."/>
            <person name="Nosek J."/>
            <person name="Gabaldon T."/>
        </authorList>
    </citation>
    <scope>NUCLEOTIDE SEQUENCE</scope>
    <source>
        <strain evidence="5">NCAIM Y.01608</strain>
    </source>
</reference>
<comment type="similarity">
    <text evidence="2">Belongs to the RRS1 family.</text>
</comment>
<comment type="subcellular location">
    <subcellularLocation>
        <location evidence="1">Nucleus</location>
    </subcellularLocation>
</comment>
<dbReference type="GO" id="GO:0005634">
    <property type="term" value="C:nucleus"/>
    <property type="evidence" value="ECO:0007669"/>
    <property type="project" value="UniProtKB-SubCell"/>
</dbReference>
<sequence>MLLTTMASDEYRLLEANKTAIFHALDTHRTVIFENLVGAYSVARFLLEYGNLTVTAVENSSFAADLLKNSLSSLSVLTIDDLLWTDVEGDWVVLATSIDDTVTQLAIQQLETAKKLIIVNNYGSRLDCSGISINLQNPVFEVFFATSEPPDLLSEVQKLMRNHDGNVLVLLPSKKQVKEFATMTGSTSVLSENDLSSLRFVNQSNVVVMQNDKELVNSLRYFNFYRSPGFSLTIQSGIENRLVHSPLNFDYTLPTPIPQKYLRAFPWETSVLIDEKSLTDLSLSDPLVPLLVLMKKYENSPEAMFEDRIFCSLAKVSSFEHCLAQIEGWGLVEYTNGFRLTDHVFWKYKLYRLAGRKWLGLLTALESSLSFGADVTFVVLSILSICRTLDTASYSIWSLLYDLNSKVPSLKSIESDFVTLANFFVSSFKLINNFVVQQSMDSNSELSRLLHRHKILRQIPDCFNELARHFVLSDAFGDSTLANTLTCLRKGLLFNIGVIASVVVTQKPLARFKIDPQYDSNSGLLPSLLIEAPVDIAAFYRTGDLVHWYTLHNSSDESMYPFLGVKGFKQEALQRSNGYYKPIPVNYDLGNLAVFDPNPLEASKITNDKTKNDYLRDVTRDNVQLLINQVLSLPLKKTSDNSNGQNSTMTLIQLPDPTTQLPREKSIPKAKQPTKWELFAAKKGIKKKGKDGKLVYDERTGKWVNKWGYKGKNKEVESDWLVELDDKNVGTENELIDPRKLSRMERKKLVKKNELQMKRNREKK</sequence>
<keyword evidence="4" id="KW-0539">Nucleus</keyword>
<evidence type="ECO:0000256" key="2">
    <source>
        <dbReference type="ARBA" id="ARBA00010077"/>
    </source>
</evidence>
<proteinExistence type="inferred from homology"/>
<reference evidence="5" key="2">
    <citation type="submission" date="2021-01" db="EMBL/GenBank/DDBJ databases">
        <authorList>
            <person name="Schikora-Tamarit M.A."/>
        </authorList>
    </citation>
    <scope>NUCLEOTIDE SEQUENCE</scope>
    <source>
        <strain evidence="5">NCAIM Y.01608</strain>
    </source>
</reference>